<comment type="caution">
    <text evidence="1">The sequence shown here is derived from an EMBL/GenBank/DDBJ whole genome shotgun (WGS) entry which is preliminary data.</text>
</comment>
<name>A0A561BSL2_9ACTN</name>
<dbReference type="AlphaFoldDB" id="A0A561BSL2"/>
<reference evidence="1 2" key="1">
    <citation type="submission" date="2019-06" db="EMBL/GenBank/DDBJ databases">
        <title>Sequencing the genomes of 1000 actinobacteria strains.</title>
        <authorList>
            <person name="Klenk H.-P."/>
        </authorList>
    </citation>
    <scope>NUCLEOTIDE SEQUENCE [LARGE SCALE GENOMIC DNA]</scope>
    <source>
        <strain evidence="1 2">DSM 24683</strain>
    </source>
</reference>
<keyword evidence="2" id="KW-1185">Reference proteome</keyword>
<sequence length="115" mass="12447">MGDEPLIQRDIGDARAVFMIAPGEVDEASNLDLFLTLADGSRWSATVLTLADLEAIWKRWEVSGECLSGRYFHCPDLLLVREAGIDSICEVLEDILANGGPEGDLVRLDEDGGVG</sequence>
<evidence type="ECO:0000313" key="2">
    <source>
        <dbReference type="Proteomes" id="UP000318380"/>
    </source>
</evidence>
<proteinExistence type="predicted"/>
<organism evidence="1 2">
    <name type="scientific">Kribbella amoyensis</name>
    <dbReference type="NCBI Taxonomy" id="996641"/>
    <lineage>
        <taxon>Bacteria</taxon>
        <taxon>Bacillati</taxon>
        <taxon>Actinomycetota</taxon>
        <taxon>Actinomycetes</taxon>
        <taxon>Propionibacteriales</taxon>
        <taxon>Kribbellaceae</taxon>
        <taxon>Kribbella</taxon>
    </lineage>
</organism>
<protein>
    <submittedName>
        <fullName evidence="1">Uncharacterized protein</fullName>
    </submittedName>
</protein>
<dbReference type="EMBL" id="VIVK01000001">
    <property type="protein sequence ID" value="TWD81836.1"/>
    <property type="molecule type" value="Genomic_DNA"/>
</dbReference>
<gene>
    <name evidence="1" type="ORF">FB561_2960</name>
</gene>
<evidence type="ECO:0000313" key="1">
    <source>
        <dbReference type="EMBL" id="TWD81836.1"/>
    </source>
</evidence>
<dbReference type="Proteomes" id="UP000318380">
    <property type="component" value="Unassembled WGS sequence"/>
</dbReference>
<dbReference type="RefSeq" id="WP_145807013.1">
    <property type="nucleotide sequence ID" value="NZ_VIVK01000001.1"/>
</dbReference>
<dbReference type="OrthoDB" id="3394231at2"/>
<accession>A0A561BSL2</accession>